<evidence type="ECO:0000313" key="2">
    <source>
        <dbReference type="EMBL" id="KID82483.1"/>
    </source>
</evidence>
<accession>A0A0B4GJ05</accession>
<sequence length="203" mass="23207">MPTSATRQAVVGAELEPRLRVVPVGHIQHPGPQQSPHWLLNVEPPVAAATFTARMNPRVSASSPSAILHLHTIAEQTRVEELERLLREAELRAESERRRAESEQQRAEASDKKRLEEQQRAESAERGRQEERQRAEREQQRAETAEQQTRATILDEYIAACYSLVFLRFEVKTDKSLTLKGSITNPRNKLCLTNLEPWPDFLE</sequence>
<proteinExistence type="predicted"/>
<protein>
    <submittedName>
        <fullName evidence="2">Protein kinase-like domain protein</fullName>
    </submittedName>
</protein>
<comment type="caution">
    <text evidence="2">The sequence shown here is derived from an EMBL/GenBank/DDBJ whole genome shotgun (WGS) entry which is preliminary data.</text>
</comment>
<evidence type="ECO:0000313" key="3">
    <source>
        <dbReference type="Proteomes" id="UP000031192"/>
    </source>
</evidence>
<dbReference type="HOGENOM" id="CLU_1349236_0_0_1"/>
<dbReference type="EMBL" id="AZNH01000085">
    <property type="protein sequence ID" value="KID82483.1"/>
    <property type="molecule type" value="Genomic_DNA"/>
</dbReference>
<dbReference type="Proteomes" id="UP000031192">
    <property type="component" value="Unassembled WGS sequence"/>
</dbReference>
<name>A0A0B4GJ05_METGA</name>
<dbReference type="AlphaFoldDB" id="A0A0B4GJ05"/>
<evidence type="ECO:0000256" key="1">
    <source>
        <dbReference type="SAM" id="MobiDB-lite"/>
    </source>
</evidence>
<dbReference type="GO" id="GO:0016301">
    <property type="term" value="F:kinase activity"/>
    <property type="evidence" value="ECO:0007669"/>
    <property type="project" value="UniProtKB-KW"/>
</dbReference>
<feature type="region of interest" description="Disordered" evidence="1">
    <location>
        <begin position="92"/>
        <end position="148"/>
    </location>
</feature>
<keyword evidence="3" id="KW-1185">Reference proteome</keyword>
<reference evidence="2 3" key="1">
    <citation type="journal article" date="2014" name="Proc. Natl. Acad. Sci. U.S.A.">
        <title>Trajectory and genomic determinants of fungal-pathogen speciation and host adaptation.</title>
        <authorList>
            <person name="Hu X."/>
            <person name="Xiao G."/>
            <person name="Zheng P."/>
            <person name="Shang Y."/>
            <person name="Su Y."/>
            <person name="Zhang X."/>
            <person name="Liu X."/>
            <person name="Zhan S."/>
            <person name="St Leger R.J."/>
            <person name="Wang C."/>
        </authorList>
    </citation>
    <scope>NUCLEOTIDE SEQUENCE [LARGE SCALE GENOMIC DNA]</scope>
    <source>
        <strain evidence="2 3">ARSEF 977</strain>
    </source>
</reference>
<organism evidence="2 3">
    <name type="scientific">Metarhizium guizhouense (strain ARSEF 977)</name>
    <dbReference type="NCBI Taxonomy" id="1276136"/>
    <lineage>
        <taxon>Eukaryota</taxon>
        <taxon>Fungi</taxon>
        <taxon>Dikarya</taxon>
        <taxon>Ascomycota</taxon>
        <taxon>Pezizomycotina</taxon>
        <taxon>Sordariomycetes</taxon>
        <taxon>Hypocreomycetidae</taxon>
        <taxon>Hypocreales</taxon>
        <taxon>Clavicipitaceae</taxon>
        <taxon>Metarhizium</taxon>
    </lineage>
</organism>
<feature type="compositionally biased region" description="Basic and acidic residues" evidence="1">
    <location>
        <begin position="92"/>
        <end position="144"/>
    </location>
</feature>
<gene>
    <name evidence="2" type="ORF">MGU_10197</name>
</gene>